<evidence type="ECO:0000256" key="1">
    <source>
        <dbReference type="ARBA" id="ARBA00003456"/>
    </source>
</evidence>
<keyword evidence="11" id="KW-1185">Reference proteome</keyword>
<dbReference type="SUPFAM" id="SSF52943">
    <property type="entry name" value="ATP synthase (F1-ATPase), gamma subunit"/>
    <property type="match status" value="1"/>
</dbReference>
<accession>A0A4R1R5W4</accession>
<dbReference type="Pfam" id="PF00231">
    <property type="entry name" value="ATP-synt"/>
    <property type="match status" value="1"/>
</dbReference>
<comment type="caution">
    <text evidence="10">The sequence shown here is derived from an EMBL/GenBank/DDBJ whole genome shotgun (WGS) entry which is preliminary data.</text>
</comment>
<dbReference type="InterPro" id="IPR000131">
    <property type="entry name" value="ATP_synth_F1_gsu"/>
</dbReference>
<evidence type="ECO:0000256" key="2">
    <source>
        <dbReference type="ARBA" id="ARBA00004170"/>
    </source>
</evidence>
<evidence type="ECO:0000256" key="8">
    <source>
        <dbReference type="ARBA" id="ARBA00023196"/>
    </source>
</evidence>
<dbReference type="Proteomes" id="UP000295718">
    <property type="component" value="Unassembled WGS sequence"/>
</dbReference>
<dbReference type="Gene3D" id="3.40.1380.10">
    <property type="match status" value="1"/>
</dbReference>
<comment type="function">
    <text evidence="1">Produces ATP from ADP in the presence of a proton gradient across the membrane. The gamma chain is believed to be important in regulating ATPase activity and the flow of protons through the CF(0) complex.</text>
</comment>
<evidence type="ECO:0000256" key="3">
    <source>
        <dbReference type="ARBA" id="ARBA00007681"/>
    </source>
</evidence>
<comment type="similarity">
    <text evidence="3">Belongs to the ATPase gamma chain family.</text>
</comment>
<dbReference type="RefSeq" id="WP_031391425.1">
    <property type="nucleotide sequence ID" value="NZ_JPNB01000002.1"/>
</dbReference>
<proteinExistence type="inferred from homology"/>
<evidence type="ECO:0000313" key="11">
    <source>
        <dbReference type="Proteomes" id="UP000295718"/>
    </source>
</evidence>
<dbReference type="EMBL" id="SLUO01000001">
    <property type="protein sequence ID" value="TCL60923.1"/>
    <property type="molecule type" value="Genomic_DNA"/>
</dbReference>
<dbReference type="GO" id="GO:0045259">
    <property type="term" value="C:proton-transporting ATP synthase complex"/>
    <property type="evidence" value="ECO:0007669"/>
    <property type="project" value="UniProtKB-KW"/>
</dbReference>
<name>A0A4R1R5W4_9FIRM</name>
<gene>
    <name evidence="10" type="ORF">EDD76_10120</name>
</gene>
<keyword evidence="7" id="KW-0472">Membrane</keyword>
<dbReference type="InterPro" id="IPR035968">
    <property type="entry name" value="ATP_synth_F1_ATPase_gsu"/>
</dbReference>
<evidence type="ECO:0000256" key="5">
    <source>
        <dbReference type="ARBA" id="ARBA00022781"/>
    </source>
</evidence>
<sequence>MSIKSVVKVMNVHSLLRVEKSRNKAKKYAAVENVLTDMIDNIVNNRNIALDYAVLRTKESNPILNIYIGSDMGFCNNLNSLVNRVLHDEEEDAVQVVIGRKIRPTVRKKLLLHLTREEYDNDKSKVMEILESGIRGLKYSKINIIYNHYYNSSQVQFEQKQIFPLEKNMRKESASEHYKEDFTFEGDVNKLLEDLMVLYTKYSLEIATVASYAAENISRQSVTTESLHRIAEREEAMVMRERKAEKDKQFAKVLDNYNKLRQY</sequence>
<keyword evidence="6" id="KW-0406">Ion transport</keyword>
<keyword evidence="5" id="KW-0375">Hydrogen ion transport</keyword>
<protein>
    <submittedName>
        <fullName evidence="10">ATP synthase F1 gamma subunit</fullName>
    </submittedName>
</protein>
<dbReference type="AlphaFoldDB" id="A0A4R1R5W4"/>
<dbReference type="STRING" id="1469948.GCA_000732725_02749"/>
<evidence type="ECO:0000256" key="4">
    <source>
        <dbReference type="ARBA" id="ARBA00022448"/>
    </source>
</evidence>
<reference evidence="10 11" key="1">
    <citation type="submission" date="2019-03" db="EMBL/GenBank/DDBJ databases">
        <title>Genomic Encyclopedia of Type Strains, Phase IV (KMG-IV): sequencing the most valuable type-strain genomes for metagenomic binning, comparative biology and taxonomic classification.</title>
        <authorList>
            <person name="Goeker M."/>
        </authorList>
    </citation>
    <scope>NUCLEOTIDE SEQUENCE [LARGE SCALE GENOMIC DNA]</scope>
    <source>
        <strain evidence="10 11">DSM 100556</strain>
    </source>
</reference>
<evidence type="ECO:0000256" key="6">
    <source>
        <dbReference type="ARBA" id="ARBA00023065"/>
    </source>
</evidence>
<comment type="subcellular location">
    <subcellularLocation>
        <location evidence="2">Membrane</location>
        <topology evidence="2">Peripheral membrane protein</topology>
    </subcellularLocation>
</comment>
<keyword evidence="4" id="KW-0813">Transport</keyword>
<evidence type="ECO:0000256" key="7">
    <source>
        <dbReference type="ARBA" id="ARBA00023136"/>
    </source>
</evidence>
<dbReference type="GO" id="GO:0046933">
    <property type="term" value="F:proton-transporting ATP synthase activity, rotational mechanism"/>
    <property type="evidence" value="ECO:0007669"/>
    <property type="project" value="InterPro"/>
</dbReference>
<organism evidence="10 11">
    <name type="scientific">Kineothrix alysoides</name>
    <dbReference type="NCBI Taxonomy" id="1469948"/>
    <lineage>
        <taxon>Bacteria</taxon>
        <taxon>Bacillati</taxon>
        <taxon>Bacillota</taxon>
        <taxon>Clostridia</taxon>
        <taxon>Lachnospirales</taxon>
        <taxon>Lachnospiraceae</taxon>
        <taxon>Kineothrix</taxon>
    </lineage>
</organism>
<keyword evidence="8" id="KW-0139">CF(1)</keyword>
<evidence type="ECO:0000313" key="10">
    <source>
        <dbReference type="EMBL" id="TCL60923.1"/>
    </source>
</evidence>
<keyword evidence="9" id="KW-0066">ATP synthesis</keyword>
<evidence type="ECO:0000256" key="9">
    <source>
        <dbReference type="ARBA" id="ARBA00023310"/>
    </source>
</evidence>
<dbReference type="OrthoDB" id="2049539at2"/>